<proteinExistence type="inferred from homology"/>
<dbReference type="SUPFAM" id="SSF58104">
    <property type="entry name" value="Methyl-accepting chemotaxis protein (MCP) signaling domain"/>
    <property type="match status" value="1"/>
</dbReference>
<dbReference type="PROSITE" id="PS50111">
    <property type="entry name" value="CHEMOTAXIS_TRANSDUC_2"/>
    <property type="match status" value="1"/>
</dbReference>
<protein>
    <submittedName>
        <fullName evidence="8">Methyl-accepting chemotaxis protein</fullName>
    </submittedName>
</protein>
<feature type="coiled-coil region" evidence="4">
    <location>
        <begin position="343"/>
        <end position="370"/>
    </location>
</feature>
<evidence type="ECO:0000259" key="6">
    <source>
        <dbReference type="PROSITE" id="PS50111"/>
    </source>
</evidence>
<keyword evidence="5" id="KW-0812">Transmembrane</keyword>
<dbReference type="Proteomes" id="UP000434052">
    <property type="component" value="Unassembled WGS sequence"/>
</dbReference>
<keyword evidence="4" id="KW-0175">Coiled coil</keyword>
<comment type="caution">
    <text evidence="8">The sequence shown here is derived from an EMBL/GenBank/DDBJ whole genome shotgun (WGS) entry which is preliminary data.</text>
</comment>
<dbReference type="SMART" id="SM01358">
    <property type="entry name" value="HBM"/>
    <property type="match status" value="1"/>
</dbReference>
<evidence type="ECO:0000256" key="2">
    <source>
        <dbReference type="ARBA" id="ARBA00029447"/>
    </source>
</evidence>
<keyword evidence="1 3" id="KW-0807">Transducer</keyword>
<dbReference type="GO" id="GO:0016020">
    <property type="term" value="C:membrane"/>
    <property type="evidence" value="ECO:0007669"/>
    <property type="project" value="InterPro"/>
</dbReference>
<evidence type="ECO:0000256" key="5">
    <source>
        <dbReference type="SAM" id="Phobius"/>
    </source>
</evidence>
<dbReference type="AlphaFoldDB" id="A0A6P1ZGQ2"/>
<feature type="domain" description="HAMP" evidence="7">
    <location>
        <begin position="289"/>
        <end position="341"/>
    </location>
</feature>
<dbReference type="OrthoDB" id="5349256at2"/>
<reference evidence="8 9" key="1">
    <citation type="submission" date="2018-06" db="EMBL/GenBank/DDBJ databases">
        <title>Complete genome of Desulfovibrio marinus P48SEP.</title>
        <authorList>
            <person name="Crispim J.S."/>
            <person name="Vidigal P.M.P."/>
            <person name="Silva L.C.F."/>
            <person name="Araujo L.C."/>
            <person name="Laguardia C.N."/>
            <person name="Dias R.S."/>
            <person name="Sousa M.P."/>
            <person name="Paula S.O."/>
            <person name="Silva C."/>
        </authorList>
    </citation>
    <scope>NUCLEOTIDE SEQUENCE [LARGE SCALE GENOMIC DNA]</scope>
    <source>
        <strain evidence="8 9">P48SEP</strain>
    </source>
</reference>
<dbReference type="InterPro" id="IPR003660">
    <property type="entry name" value="HAMP_dom"/>
</dbReference>
<dbReference type="SMART" id="SM00283">
    <property type="entry name" value="MA"/>
    <property type="match status" value="1"/>
</dbReference>
<dbReference type="PROSITE" id="PS50885">
    <property type="entry name" value="HAMP"/>
    <property type="match status" value="1"/>
</dbReference>
<organism evidence="8 9">
    <name type="scientific">Oceanidesulfovibrio marinus</name>
    <dbReference type="NCBI Taxonomy" id="370038"/>
    <lineage>
        <taxon>Bacteria</taxon>
        <taxon>Pseudomonadati</taxon>
        <taxon>Thermodesulfobacteriota</taxon>
        <taxon>Desulfovibrionia</taxon>
        <taxon>Desulfovibrionales</taxon>
        <taxon>Desulfovibrionaceae</taxon>
        <taxon>Oceanidesulfovibrio</taxon>
    </lineage>
</organism>
<evidence type="ECO:0000256" key="1">
    <source>
        <dbReference type="ARBA" id="ARBA00023224"/>
    </source>
</evidence>
<dbReference type="InterPro" id="IPR004089">
    <property type="entry name" value="MCPsignal_dom"/>
</dbReference>
<gene>
    <name evidence="8" type="ORF">DQK91_11535</name>
</gene>
<dbReference type="InterPro" id="IPR032255">
    <property type="entry name" value="HBM"/>
</dbReference>
<keyword evidence="5" id="KW-0472">Membrane</keyword>
<comment type="similarity">
    <text evidence="2">Belongs to the methyl-accepting chemotaxis (MCP) protein family.</text>
</comment>
<dbReference type="CDD" id="cd11386">
    <property type="entry name" value="MCP_signal"/>
    <property type="match status" value="1"/>
</dbReference>
<feature type="transmembrane region" description="Helical" evidence="5">
    <location>
        <begin position="20"/>
        <end position="40"/>
    </location>
</feature>
<evidence type="ECO:0000256" key="4">
    <source>
        <dbReference type="SAM" id="Coils"/>
    </source>
</evidence>
<sequence>MESRSPLPTRGNSMSIKARLYFLLLLTLLGFLSFFTANLIGQRLIARLSRLENLALEGEVQVLQVRRHEKNLIMRDDLAYTDKAKEYLATLRATLDNIAADDQDNAEACRKAAAAVSAYETDLLALSDTMQTMGLSETQGLLGRFVAAARRMGDDIEASGDTGARIALLELRRQEKNVLQRGDGYVPAFRTRLDTLQDQVQRASAGALRDELEAYIAAFTQYAQGMARKRELTQTLVEQGRSMEPHMLKLRQYYTDKRRDLSSSIAMTTGAMELGLAVVICLLFWRIIRGIGFSLGSLQNYTQAVAGGDRNTMPTGVFQGEFAALRDDVTGMVGRLNETIAVAEEQQAEAASHAEKATRAEAEALELQRRAQSLYSGNLEVAERARHIAEELSGAAVSLSAMSEQVANGAVVQKDRMYETSTAMEQMNATVLEIARSASLAAEAAQAARENALQGADVVRKTGDSMQAVSRITNKLKDSMGLLGHDARGVGDVITVINDIADQTNLLALNAAIEAARAGEAGRGFAVVADEVRKLAEKTMTATHEVRQRISAIQDATNQALGGMDEVATVVGEASQHAESSGAALQCILDLASDTAGQVQSIAAASEEQSSASTQINSAVEEVTEIAAESALGMDKALVSSRGLADMSASLTRIITELSTNGSV</sequence>
<name>A0A6P1ZGQ2_9BACT</name>
<evidence type="ECO:0000313" key="8">
    <source>
        <dbReference type="EMBL" id="TVM33295.1"/>
    </source>
</evidence>
<dbReference type="Gene3D" id="1.10.287.950">
    <property type="entry name" value="Methyl-accepting chemotaxis protein"/>
    <property type="match status" value="1"/>
</dbReference>
<feature type="domain" description="Methyl-accepting transducer" evidence="6">
    <location>
        <begin position="388"/>
        <end position="624"/>
    </location>
</feature>
<dbReference type="PANTHER" id="PTHR32089">
    <property type="entry name" value="METHYL-ACCEPTING CHEMOTAXIS PROTEIN MCPB"/>
    <property type="match status" value="1"/>
</dbReference>
<evidence type="ECO:0000256" key="3">
    <source>
        <dbReference type="PROSITE-ProRule" id="PRU00284"/>
    </source>
</evidence>
<dbReference type="GO" id="GO:0007165">
    <property type="term" value="P:signal transduction"/>
    <property type="evidence" value="ECO:0007669"/>
    <property type="project" value="UniProtKB-KW"/>
</dbReference>
<evidence type="ECO:0000259" key="7">
    <source>
        <dbReference type="PROSITE" id="PS50885"/>
    </source>
</evidence>
<dbReference type="PANTHER" id="PTHR32089:SF112">
    <property type="entry name" value="LYSOZYME-LIKE PROTEIN-RELATED"/>
    <property type="match status" value="1"/>
</dbReference>
<dbReference type="EMBL" id="QMIF01000007">
    <property type="protein sequence ID" value="TVM33295.1"/>
    <property type="molecule type" value="Genomic_DNA"/>
</dbReference>
<dbReference type="Pfam" id="PF00015">
    <property type="entry name" value="MCPsignal"/>
    <property type="match status" value="1"/>
</dbReference>
<accession>A0A6P1ZGQ2</accession>
<keyword evidence="5" id="KW-1133">Transmembrane helix</keyword>
<evidence type="ECO:0000313" key="9">
    <source>
        <dbReference type="Proteomes" id="UP000434052"/>
    </source>
</evidence>